<accession>A0ABW3A9Y9</accession>
<comment type="caution">
    <text evidence="1">The sequence shown here is derived from an EMBL/GenBank/DDBJ whole genome shotgun (WGS) entry which is preliminary data.</text>
</comment>
<feature type="non-terminal residue" evidence="1">
    <location>
        <position position="70"/>
    </location>
</feature>
<organism evidence="1 2">
    <name type="scientific">Micromonospora azadirachtae</name>
    <dbReference type="NCBI Taxonomy" id="1970735"/>
    <lineage>
        <taxon>Bacteria</taxon>
        <taxon>Bacillati</taxon>
        <taxon>Actinomycetota</taxon>
        <taxon>Actinomycetes</taxon>
        <taxon>Micromonosporales</taxon>
        <taxon>Micromonosporaceae</taxon>
        <taxon>Micromonospora</taxon>
    </lineage>
</organism>
<protein>
    <submittedName>
        <fullName evidence="1">DUF4192 family protein</fullName>
    </submittedName>
</protein>
<gene>
    <name evidence="1" type="ORF">ACFQZ8_28225</name>
</gene>
<proteinExistence type="predicted"/>
<reference evidence="2" key="1">
    <citation type="journal article" date="2019" name="Int. J. Syst. Evol. Microbiol.">
        <title>The Global Catalogue of Microorganisms (GCM) 10K type strain sequencing project: providing services to taxonomists for standard genome sequencing and annotation.</title>
        <authorList>
            <consortium name="The Broad Institute Genomics Platform"/>
            <consortium name="The Broad Institute Genome Sequencing Center for Infectious Disease"/>
            <person name="Wu L."/>
            <person name="Ma J."/>
        </authorList>
    </citation>
    <scope>NUCLEOTIDE SEQUENCE [LARGE SCALE GENOMIC DNA]</scope>
    <source>
        <strain evidence="2">JCM 32148</strain>
    </source>
</reference>
<dbReference type="EMBL" id="JBHTHM010002273">
    <property type="protein sequence ID" value="MFD0787811.1"/>
    <property type="molecule type" value="Genomic_DNA"/>
</dbReference>
<name>A0ABW3A9Y9_9ACTN</name>
<evidence type="ECO:0000313" key="2">
    <source>
        <dbReference type="Proteomes" id="UP001597053"/>
    </source>
</evidence>
<dbReference type="Proteomes" id="UP001597053">
    <property type="component" value="Unassembled WGS sequence"/>
</dbReference>
<evidence type="ECO:0000313" key="1">
    <source>
        <dbReference type="EMBL" id="MFD0787811.1"/>
    </source>
</evidence>
<keyword evidence="2" id="KW-1185">Reference proteome</keyword>
<dbReference type="Pfam" id="PF13830">
    <property type="entry name" value="DUF4192"/>
    <property type="match status" value="1"/>
</dbReference>
<dbReference type="InterPro" id="IPR025447">
    <property type="entry name" value="DUF4192"/>
</dbReference>
<sequence length="70" mass="7396">MASTEPPRLAVRSPADLLAAVPYLLGFHPADSVVVVAMRGRRVVFAARADLPDPAEDPVGPARHLANVVQ</sequence>